<dbReference type="Pfam" id="PF01292">
    <property type="entry name" value="Ni_hydr_CYTB"/>
    <property type="match status" value="1"/>
</dbReference>
<sequence>MNITNSTSIRVADSPTRRHRIRRHSVTVRITHWINVLCFSIMLLSGLQIFNAHPRLYWGQYGADTEHALLEIGSQQRDDGTHGFLRIGALRIETTGILGVSNVDGADTARAFPAWLTIPSYYDLGAARNWHFLFAWLLVINGLLYLVHGLWRNHIRGELLPDRDQLTPRHLWREIVDHARLRFAKGDEARRYNALQKLTYLMVALVLLPLMVLTGLTMSPGIDAAFPFLPDWFGGRQSARTLHFITASSLVLFVIVHVLMVVLSGFWNNIRSMITGRYDIDHSGHES</sequence>
<dbReference type="InterPro" id="IPR051542">
    <property type="entry name" value="Hydrogenase_cytochrome"/>
</dbReference>
<dbReference type="EMBL" id="CP121261">
    <property type="protein sequence ID" value="WFP05907.1"/>
    <property type="molecule type" value="Genomic_DNA"/>
</dbReference>
<comment type="subcellular location">
    <subcellularLocation>
        <location evidence="1">Cell membrane</location>
        <topology evidence="1">Multi-pass membrane protein</topology>
    </subcellularLocation>
</comment>
<accession>A0ABY8GM91</accession>
<evidence type="ECO:0000256" key="1">
    <source>
        <dbReference type="ARBA" id="ARBA00004651"/>
    </source>
</evidence>
<keyword evidence="9" id="KW-1185">Reference proteome</keyword>
<evidence type="ECO:0000259" key="7">
    <source>
        <dbReference type="Pfam" id="PF01292"/>
    </source>
</evidence>
<organism evidence="8 9">
    <name type="scientific">Achromobacter spanius</name>
    <dbReference type="NCBI Taxonomy" id="217203"/>
    <lineage>
        <taxon>Bacteria</taxon>
        <taxon>Pseudomonadati</taxon>
        <taxon>Pseudomonadota</taxon>
        <taxon>Betaproteobacteria</taxon>
        <taxon>Burkholderiales</taxon>
        <taxon>Alcaligenaceae</taxon>
        <taxon>Achromobacter</taxon>
    </lineage>
</organism>
<feature type="transmembrane region" description="Helical" evidence="6">
    <location>
        <begin position="30"/>
        <end position="50"/>
    </location>
</feature>
<dbReference type="Gene3D" id="1.20.950.20">
    <property type="entry name" value="Transmembrane di-heme cytochromes, Chain C"/>
    <property type="match status" value="1"/>
</dbReference>
<dbReference type="PANTHER" id="PTHR30485:SF1">
    <property type="entry name" value="CYTOCHROME YDHU-RELATED"/>
    <property type="match status" value="1"/>
</dbReference>
<keyword evidence="3 6" id="KW-0812">Transmembrane</keyword>
<evidence type="ECO:0000256" key="4">
    <source>
        <dbReference type="ARBA" id="ARBA00022989"/>
    </source>
</evidence>
<dbReference type="InterPro" id="IPR011577">
    <property type="entry name" value="Cyt_b561_bac/Ni-Hgenase"/>
</dbReference>
<dbReference type="Proteomes" id="UP001214170">
    <property type="component" value="Chromosome"/>
</dbReference>
<dbReference type="RefSeq" id="WP_268080972.1">
    <property type="nucleotide sequence ID" value="NZ_CP106885.1"/>
</dbReference>
<keyword evidence="4 6" id="KW-1133">Transmembrane helix</keyword>
<reference evidence="8 9" key="1">
    <citation type="submission" date="2023-03" db="EMBL/GenBank/DDBJ databases">
        <title>Achromobacter spanius LIG8.</title>
        <authorList>
            <person name="Shrestha S."/>
        </authorList>
    </citation>
    <scope>NUCLEOTIDE SEQUENCE [LARGE SCALE GENOMIC DNA]</scope>
    <source>
        <strain evidence="8 9">LIG8</strain>
    </source>
</reference>
<evidence type="ECO:0000256" key="3">
    <source>
        <dbReference type="ARBA" id="ARBA00022692"/>
    </source>
</evidence>
<proteinExistence type="predicted"/>
<feature type="transmembrane region" description="Helical" evidence="6">
    <location>
        <begin position="242"/>
        <end position="267"/>
    </location>
</feature>
<feature type="domain" description="Cytochrome b561 bacterial/Ni-hydrogenase" evidence="7">
    <location>
        <begin position="23"/>
        <end position="276"/>
    </location>
</feature>
<feature type="transmembrane region" description="Helical" evidence="6">
    <location>
        <begin position="130"/>
        <end position="151"/>
    </location>
</feature>
<gene>
    <name evidence="8" type="ORF">P8T11_16360</name>
</gene>
<evidence type="ECO:0000313" key="9">
    <source>
        <dbReference type="Proteomes" id="UP001214170"/>
    </source>
</evidence>
<keyword evidence="2" id="KW-1003">Cell membrane</keyword>
<evidence type="ECO:0000256" key="5">
    <source>
        <dbReference type="ARBA" id="ARBA00023136"/>
    </source>
</evidence>
<dbReference type="PANTHER" id="PTHR30485">
    <property type="entry name" value="NI/FE-HYDROGENASE 1 B-TYPE CYTOCHROME SUBUNIT"/>
    <property type="match status" value="1"/>
</dbReference>
<dbReference type="SUPFAM" id="SSF81342">
    <property type="entry name" value="Transmembrane di-heme cytochromes"/>
    <property type="match status" value="1"/>
</dbReference>
<protein>
    <submittedName>
        <fullName evidence="8">Cytochrome b/b6 domain-containing protein</fullName>
    </submittedName>
</protein>
<keyword evidence="5 6" id="KW-0472">Membrane</keyword>
<evidence type="ECO:0000256" key="6">
    <source>
        <dbReference type="SAM" id="Phobius"/>
    </source>
</evidence>
<name>A0ABY8GM91_9BURK</name>
<evidence type="ECO:0000313" key="8">
    <source>
        <dbReference type="EMBL" id="WFP05907.1"/>
    </source>
</evidence>
<evidence type="ECO:0000256" key="2">
    <source>
        <dbReference type="ARBA" id="ARBA00022475"/>
    </source>
</evidence>
<feature type="transmembrane region" description="Helical" evidence="6">
    <location>
        <begin position="200"/>
        <end position="222"/>
    </location>
</feature>
<dbReference type="InterPro" id="IPR016174">
    <property type="entry name" value="Di-haem_cyt_TM"/>
</dbReference>